<dbReference type="eggNOG" id="ENOG502R9UH">
    <property type="taxonomic scope" value="Eukaryota"/>
</dbReference>
<gene>
    <name evidence="2" type="ORF">CRE_01731</name>
</gene>
<dbReference type="InParanoid" id="E3LF62"/>
<evidence type="ECO:0000313" key="2">
    <source>
        <dbReference type="EMBL" id="EFO86354.1"/>
    </source>
</evidence>
<dbReference type="STRING" id="31234.E3LF62"/>
<feature type="region of interest" description="Disordered" evidence="1">
    <location>
        <begin position="515"/>
        <end position="561"/>
    </location>
</feature>
<feature type="compositionally biased region" description="Polar residues" evidence="1">
    <location>
        <begin position="528"/>
        <end position="544"/>
    </location>
</feature>
<dbReference type="EMBL" id="DS268408">
    <property type="protein sequence ID" value="EFO86354.1"/>
    <property type="molecule type" value="Genomic_DNA"/>
</dbReference>
<dbReference type="KEGG" id="crq:GCK72_005315"/>
<organism evidence="3">
    <name type="scientific">Caenorhabditis remanei</name>
    <name type="common">Caenorhabditis vulgaris</name>
    <dbReference type="NCBI Taxonomy" id="31234"/>
    <lineage>
        <taxon>Eukaryota</taxon>
        <taxon>Metazoa</taxon>
        <taxon>Ecdysozoa</taxon>
        <taxon>Nematoda</taxon>
        <taxon>Chromadorea</taxon>
        <taxon>Rhabditida</taxon>
        <taxon>Rhabditina</taxon>
        <taxon>Rhabditomorpha</taxon>
        <taxon>Rhabditoidea</taxon>
        <taxon>Rhabditidae</taxon>
        <taxon>Peloderinae</taxon>
        <taxon>Caenorhabditis</taxon>
    </lineage>
</organism>
<dbReference type="HOGENOM" id="CLU_559267_0_0_1"/>
<dbReference type="OMA" id="DYQPWYD"/>
<dbReference type="GeneID" id="9821764"/>
<proteinExistence type="predicted"/>
<accession>E3LF62</accession>
<sequence>MAHRSAPFISNKYPPSTQSSTNNSSRMFCVSYASSQQQQSANTPTIHEQQEEIYSSLKKVRTADDLTSSQLSIDKHVTMIPLGSPHELHRETTANGTMIRVTSGIPQKIEMNSNEKMRELVPKMRQENVFHQPPPYQEPPRKVEIQEPKKDFESWSGRAMEGRVSGGNVRGTNNIRGYWERNIQIEQRQRAEEERRQRPKSYGFPKWRSTDALSASLVASNSIQIPVDSRIPEERLRKMEETEREAIEVKKEIHEEAEMASGSNTRKLSKGKSLDSLSMQIDYQPWYDTEKIKSAVSRESIANIATSREFFETASTRDWRTRDSAANSRRDSMCSLSMAPPLPPKSDAIQLRQAAANHSTRPYHQNGGQPYGQQYPPNLSSVPIQNAPQNVNVLTISSGYDGNQGVQKHHQTQQIQPQTSINRLIQQDSPQTADPIEQQEVLLMLYLKQNLDIVHGLGIHIPSELLAEMEDLQMLPVELRITDEETNRMFSPVNKNGRYQRKPQMNIPPNRQIIGQKYVGGRKDVPISTRSRQNSEMSGSNMDLSYNQHHHHHSSNSYGYH</sequence>
<name>E3LF62_CAERE</name>
<evidence type="ECO:0000313" key="3">
    <source>
        <dbReference type="Proteomes" id="UP000008281"/>
    </source>
</evidence>
<reference evidence="2" key="1">
    <citation type="submission" date="2007-07" db="EMBL/GenBank/DDBJ databases">
        <title>PCAP assembly of the Caenorhabditis remanei genome.</title>
        <authorList>
            <consortium name="The Caenorhabditis remanei Sequencing Consortium"/>
            <person name="Wilson R.K."/>
        </authorList>
    </citation>
    <scope>NUCLEOTIDE SEQUENCE [LARGE SCALE GENOMIC DNA]</scope>
    <source>
        <strain evidence="2">PB4641</strain>
    </source>
</reference>
<dbReference type="RefSeq" id="XP_003117488.2">
    <property type="nucleotide sequence ID" value="XM_003117440.2"/>
</dbReference>
<dbReference type="FunCoup" id="E3LF62">
    <property type="interactions" value="1079"/>
</dbReference>
<dbReference type="AlphaFoldDB" id="E3LF62"/>
<protein>
    <submittedName>
        <fullName evidence="2">Uncharacterized protein</fullName>
    </submittedName>
</protein>
<feature type="compositionally biased region" description="Low complexity" evidence="1">
    <location>
        <begin position="14"/>
        <end position="24"/>
    </location>
</feature>
<keyword evidence="3" id="KW-1185">Reference proteome</keyword>
<dbReference type="Proteomes" id="UP000008281">
    <property type="component" value="Unassembled WGS sequence"/>
</dbReference>
<evidence type="ECO:0000256" key="1">
    <source>
        <dbReference type="SAM" id="MobiDB-lite"/>
    </source>
</evidence>
<dbReference type="CTD" id="9821764"/>
<feature type="region of interest" description="Disordered" evidence="1">
    <location>
        <begin position="1"/>
        <end position="24"/>
    </location>
</feature>
<dbReference type="OrthoDB" id="5860066at2759"/>